<comment type="similarity">
    <text evidence="2">Belongs to the peptidase S49 family.</text>
</comment>
<dbReference type="Gene3D" id="6.20.330.10">
    <property type="match status" value="1"/>
</dbReference>
<keyword evidence="8" id="KW-0812">Transmembrane</keyword>
<dbReference type="InterPro" id="IPR047272">
    <property type="entry name" value="S49_SppA_C"/>
</dbReference>
<evidence type="ECO:0000256" key="8">
    <source>
        <dbReference type="SAM" id="Phobius"/>
    </source>
</evidence>
<dbReference type="AlphaFoldDB" id="A0A5B8S5C6"/>
<evidence type="ECO:0000313" key="11">
    <source>
        <dbReference type="Proteomes" id="UP000321172"/>
    </source>
</evidence>
<dbReference type="InterPro" id="IPR004635">
    <property type="entry name" value="Pept_S49_SppA"/>
</dbReference>
<proteinExistence type="inferred from homology"/>
<feature type="transmembrane region" description="Helical" evidence="8">
    <location>
        <begin position="7"/>
        <end position="34"/>
    </location>
</feature>
<comment type="subcellular location">
    <subcellularLocation>
        <location evidence="1">Membrane</location>
    </subcellularLocation>
</comment>
<dbReference type="InterPro" id="IPR002142">
    <property type="entry name" value="Peptidase_S49"/>
</dbReference>
<dbReference type="OrthoDB" id="9764363at2"/>
<dbReference type="GO" id="GO:0006465">
    <property type="term" value="P:signal peptide processing"/>
    <property type="evidence" value="ECO:0007669"/>
    <property type="project" value="InterPro"/>
</dbReference>
<feature type="active site" description="Proton donor/acceptor" evidence="7">
    <location>
        <position position="193"/>
    </location>
</feature>
<accession>A0A5B8S5C6</accession>
<dbReference type="PIRSF" id="PIRSF001217">
    <property type="entry name" value="Protease_4_SppA"/>
    <property type="match status" value="1"/>
</dbReference>
<dbReference type="NCBIfam" id="TIGR00706">
    <property type="entry name" value="SppA_dom"/>
    <property type="match status" value="1"/>
</dbReference>
<evidence type="ECO:0000313" key="10">
    <source>
        <dbReference type="EMBL" id="QEA16232.1"/>
    </source>
</evidence>
<evidence type="ECO:0000256" key="1">
    <source>
        <dbReference type="ARBA" id="ARBA00004370"/>
    </source>
</evidence>
<keyword evidence="11" id="KW-1185">Reference proteome</keyword>
<name>A0A5B8S5C6_9SPHN</name>
<evidence type="ECO:0000256" key="2">
    <source>
        <dbReference type="ARBA" id="ARBA00008683"/>
    </source>
</evidence>
<sequence length="632" mass="66708">MIFARKVWALLVGIKDALVLLLLLLFFVGLYGLLTARPAPSQVREGALLLKLDGSVVEEPAKVDPLALLMSSEAPIKEHRARDVIAALNAAATDERIKVVALDLARFTGGGQVTLENVGEALDKVRKANKPVIAFAHAYSDDSLLLAAHASEIWVDPLGGAFVMGPGGMRLYYGEALARYKVTPHVFKVGTYKDFVEPYTQSQASPASKEARNALIAAIWENWQANVKAARPKADLARVTSDPVGWIKASGGDAAKASLAAGLVDKLGTYHDYKARIRGLVGEDPADDAPGSFVHTTADTLLAAHPAKTDGAAIAVVHVAGEIVDGKAGPGTAGGTRIAKLIDEANADGAKALVLRVDSPGGSVMASEEIRTALERFKAGTKETGRRPVVVSMANLAASGGYWVSTPADKIFAEPGTITGSIGIFAMIPTFERALADYGVKSDGVRSTPLSGQPDILTGLTPEVKDMLQANIENGYSRFLGLVAASRKKSAAEVEAFAEGRVWDGGTARQKGLVDQFGGIDAALADAAQRAKLGQDWHTAWYGEETDPYASLIEQWRGDDEADGPAAGLDFTGLVASQQQARFDRLLGDLGHLFEARGAQALCLDCPVPASAKPANRTESGWLARLLAVFAR</sequence>
<feature type="domain" description="Peptidase S49" evidence="9">
    <location>
        <begin position="126"/>
        <end position="278"/>
    </location>
</feature>
<dbReference type="InterPro" id="IPR047217">
    <property type="entry name" value="S49_SppA_67K_type_N"/>
</dbReference>
<dbReference type="NCBIfam" id="TIGR00705">
    <property type="entry name" value="SppA_67K"/>
    <property type="match status" value="1"/>
</dbReference>
<dbReference type="GO" id="GO:0008236">
    <property type="term" value="F:serine-type peptidase activity"/>
    <property type="evidence" value="ECO:0007669"/>
    <property type="project" value="UniProtKB-KW"/>
</dbReference>
<evidence type="ECO:0000256" key="7">
    <source>
        <dbReference type="PIRSR" id="PIRSR001217-1"/>
    </source>
</evidence>
<evidence type="ECO:0000256" key="6">
    <source>
        <dbReference type="ARBA" id="ARBA00023136"/>
    </source>
</evidence>
<feature type="active site" description="Nucleophile" evidence="7">
    <location>
        <position position="399"/>
    </location>
</feature>
<dbReference type="PANTHER" id="PTHR33209">
    <property type="entry name" value="PROTEASE 4"/>
    <property type="match status" value="1"/>
</dbReference>
<dbReference type="InterPro" id="IPR004634">
    <property type="entry name" value="Pept_S49_pIV"/>
</dbReference>
<dbReference type="GO" id="GO:0016020">
    <property type="term" value="C:membrane"/>
    <property type="evidence" value="ECO:0007669"/>
    <property type="project" value="UniProtKB-SubCell"/>
</dbReference>
<feature type="domain" description="Peptidase S49" evidence="9">
    <location>
        <begin position="386"/>
        <end position="533"/>
    </location>
</feature>
<dbReference type="PANTHER" id="PTHR33209:SF1">
    <property type="entry name" value="PEPTIDASE S49 DOMAIN-CONTAINING PROTEIN"/>
    <property type="match status" value="1"/>
</dbReference>
<evidence type="ECO:0000256" key="3">
    <source>
        <dbReference type="ARBA" id="ARBA00022670"/>
    </source>
</evidence>
<dbReference type="KEGG" id="ngf:FRF71_08845"/>
<evidence type="ECO:0000256" key="5">
    <source>
        <dbReference type="ARBA" id="ARBA00022825"/>
    </source>
</evidence>
<reference evidence="10 11" key="1">
    <citation type="journal article" date="2013" name="J. Microbiol. Biotechnol.">
        <title>Novosphingobium ginsenosidimutans sp. nov., with the ability to convert ginsenoside.</title>
        <authorList>
            <person name="Kim J.K."/>
            <person name="He D."/>
            <person name="Liu Q.M."/>
            <person name="Park H.Y."/>
            <person name="Jung M.S."/>
            <person name="Yoon M.H."/>
            <person name="Kim S.C."/>
            <person name="Im W.T."/>
        </authorList>
    </citation>
    <scope>NUCLEOTIDE SEQUENCE [LARGE SCALE GENOMIC DNA]</scope>
    <source>
        <strain evidence="10 11">FW-6</strain>
    </source>
</reference>
<dbReference type="SUPFAM" id="SSF52096">
    <property type="entry name" value="ClpP/crotonase"/>
    <property type="match status" value="2"/>
</dbReference>
<dbReference type="RefSeq" id="WP_147090313.1">
    <property type="nucleotide sequence ID" value="NZ_BAABJD010000006.1"/>
</dbReference>
<keyword evidence="8" id="KW-1133">Transmembrane helix</keyword>
<dbReference type="CDD" id="cd07023">
    <property type="entry name" value="S49_Sppa_N_C"/>
    <property type="match status" value="1"/>
</dbReference>
<dbReference type="Gene3D" id="3.90.226.10">
    <property type="entry name" value="2-enoyl-CoA Hydratase, Chain A, domain 1"/>
    <property type="match status" value="3"/>
</dbReference>
<organism evidence="10 11">
    <name type="scientific">Novosphingobium ginsenosidimutans</name>
    <dbReference type="NCBI Taxonomy" id="1176536"/>
    <lineage>
        <taxon>Bacteria</taxon>
        <taxon>Pseudomonadati</taxon>
        <taxon>Pseudomonadota</taxon>
        <taxon>Alphaproteobacteria</taxon>
        <taxon>Sphingomonadales</taxon>
        <taxon>Sphingomonadaceae</taxon>
        <taxon>Novosphingobium</taxon>
    </lineage>
</organism>
<dbReference type="CDD" id="cd07018">
    <property type="entry name" value="S49_SppA_67K_type"/>
    <property type="match status" value="1"/>
</dbReference>
<dbReference type="EMBL" id="CP042345">
    <property type="protein sequence ID" value="QEA16232.1"/>
    <property type="molecule type" value="Genomic_DNA"/>
</dbReference>
<dbReference type="InterPro" id="IPR029045">
    <property type="entry name" value="ClpP/crotonase-like_dom_sf"/>
</dbReference>
<dbReference type="Pfam" id="PF01343">
    <property type="entry name" value="Peptidase_S49"/>
    <property type="match status" value="2"/>
</dbReference>
<evidence type="ECO:0000256" key="4">
    <source>
        <dbReference type="ARBA" id="ARBA00022801"/>
    </source>
</evidence>
<keyword evidence="3" id="KW-0645">Protease</keyword>
<keyword evidence="6 8" id="KW-0472">Membrane</keyword>
<gene>
    <name evidence="10" type="primary">sppA</name>
    <name evidence="10" type="ORF">FRF71_08845</name>
</gene>
<keyword evidence="4" id="KW-0378">Hydrolase</keyword>
<dbReference type="Proteomes" id="UP000321172">
    <property type="component" value="Chromosome"/>
</dbReference>
<keyword evidence="5" id="KW-0720">Serine protease</keyword>
<protein>
    <submittedName>
        <fullName evidence="10">Signal peptide peptidase SppA</fullName>
    </submittedName>
</protein>
<evidence type="ECO:0000259" key="9">
    <source>
        <dbReference type="Pfam" id="PF01343"/>
    </source>
</evidence>